<dbReference type="AlphaFoldDB" id="A0A2M4CCL3"/>
<sequence length="75" mass="8143">MLLPFQPAPRPLSSCISLAITISTYPPLTLPAIPVSPNSTVRPSTLSFCSKMIVIICRADRPCCLAILLHQLKPK</sequence>
<organism evidence="1">
    <name type="scientific">Anopheles marajoara</name>
    <dbReference type="NCBI Taxonomy" id="58244"/>
    <lineage>
        <taxon>Eukaryota</taxon>
        <taxon>Metazoa</taxon>
        <taxon>Ecdysozoa</taxon>
        <taxon>Arthropoda</taxon>
        <taxon>Hexapoda</taxon>
        <taxon>Insecta</taxon>
        <taxon>Pterygota</taxon>
        <taxon>Neoptera</taxon>
        <taxon>Endopterygota</taxon>
        <taxon>Diptera</taxon>
        <taxon>Nematocera</taxon>
        <taxon>Culicoidea</taxon>
        <taxon>Culicidae</taxon>
        <taxon>Anophelinae</taxon>
        <taxon>Anopheles</taxon>
    </lineage>
</organism>
<protein>
    <submittedName>
        <fullName evidence="1">Putative secreted protein</fullName>
    </submittedName>
</protein>
<evidence type="ECO:0000313" key="1">
    <source>
        <dbReference type="EMBL" id="MBW63082.1"/>
    </source>
</evidence>
<reference evidence="1" key="1">
    <citation type="submission" date="2018-01" db="EMBL/GenBank/DDBJ databases">
        <title>An insight into the sialome of Amazonian anophelines.</title>
        <authorList>
            <person name="Ribeiro J.M."/>
            <person name="Scarpassa V."/>
            <person name="Calvo E."/>
        </authorList>
    </citation>
    <scope>NUCLEOTIDE SEQUENCE</scope>
    <source>
        <tissue evidence="1">Salivary glands</tissue>
    </source>
</reference>
<proteinExistence type="predicted"/>
<dbReference type="EMBL" id="GGFJ01013941">
    <property type="protein sequence ID" value="MBW63082.1"/>
    <property type="molecule type" value="Transcribed_RNA"/>
</dbReference>
<accession>A0A2M4CCL3</accession>
<name>A0A2M4CCL3_9DIPT</name>